<evidence type="ECO:0000313" key="10">
    <source>
        <dbReference type="Proteomes" id="UP000252254"/>
    </source>
</evidence>
<keyword evidence="2 6" id="KW-0805">Transcription regulation</keyword>
<comment type="activity regulation">
    <text evidence="6">Negatively regulated by the anti-sigma-I factor RsgI.</text>
</comment>
<keyword evidence="5 6" id="KW-0804">Transcription</keyword>
<protein>
    <recommendedName>
        <fullName evidence="6">RNA polymerase sigma factor SigI</fullName>
    </recommendedName>
</protein>
<proteinExistence type="inferred from homology"/>
<comment type="caution">
    <text evidence="9">The sequence shown here is derived from an EMBL/GenBank/DDBJ whole genome shotgun (WGS) entry which is preliminary data.</text>
</comment>
<dbReference type="Proteomes" id="UP000252254">
    <property type="component" value="Unassembled WGS sequence"/>
</dbReference>
<dbReference type="RefSeq" id="WP_170126204.1">
    <property type="nucleotide sequence ID" value="NZ_BAABQN010000007.1"/>
</dbReference>
<dbReference type="PIRSF" id="PIRSF038953">
    <property type="entry name" value="SigI"/>
    <property type="match status" value="1"/>
</dbReference>
<comment type="subcellular location">
    <subcellularLocation>
        <location evidence="6">Cytoplasm</location>
    </subcellularLocation>
</comment>
<evidence type="ECO:0000256" key="7">
    <source>
        <dbReference type="SAM" id="Coils"/>
    </source>
</evidence>
<keyword evidence="1 6" id="KW-0963">Cytoplasm</keyword>
<dbReference type="HAMAP" id="MF_02064">
    <property type="entry name" value="Sigma70_SigI"/>
    <property type="match status" value="1"/>
</dbReference>
<organism evidence="9 10">
    <name type="scientific">Paraliobacillus ryukyuensis</name>
    <dbReference type="NCBI Taxonomy" id="200904"/>
    <lineage>
        <taxon>Bacteria</taxon>
        <taxon>Bacillati</taxon>
        <taxon>Bacillota</taxon>
        <taxon>Bacilli</taxon>
        <taxon>Bacillales</taxon>
        <taxon>Bacillaceae</taxon>
        <taxon>Paraliobacillus</taxon>
    </lineage>
</organism>
<name>A0A366E4B8_9BACI</name>
<dbReference type="GO" id="GO:0003677">
    <property type="term" value="F:DNA binding"/>
    <property type="evidence" value="ECO:0007669"/>
    <property type="project" value="UniProtKB-UniRule"/>
</dbReference>
<dbReference type="EMBL" id="QNRI01000007">
    <property type="protein sequence ID" value="RBO97162.1"/>
    <property type="molecule type" value="Genomic_DNA"/>
</dbReference>
<evidence type="ECO:0000256" key="4">
    <source>
        <dbReference type="ARBA" id="ARBA00023125"/>
    </source>
</evidence>
<feature type="DNA-binding region" description="H-T-H motif" evidence="6">
    <location>
        <begin position="185"/>
        <end position="204"/>
    </location>
</feature>
<dbReference type="InterPro" id="IPR007627">
    <property type="entry name" value="RNA_pol_sigma70_r2"/>
</dbReference>
<dbReference type="GO" id="GO:0016987">
    <property type="term" value="F:sigma factor activity"/>
    <property type="evidence" value="ECO:0007669"/>
    <property type="project" value="UniProtKB-UniRule"/>
</dbReference>
<dbReference type="InterPro" id="IPR013325">
    <property type="entry name" value="RNA_pol_sigma_r2"/>
</dbReference>
<keyword evidence="10" id="KW-1185">Reference proteome</keyword>
<keyword evidence="4 6" id="KW-0238">DNA-binding</keyword>
<comment type="subunit">
    <text evidence="6">Interacts with RsgI.</text>
</comment>
<evidence type="ECO:0000256" key="5">
    <source>
        <dbReference type="ARBA" id="ARBA00023163"/>
    </source>
</evidence>
<keyword evidence="6" id="KW-0346">Stress response</keyword>
<evidence type="ECO:0000256" key="3">
    <source>
        <dbReference type="ARBA" id="ARBA00023082"/>
    </source>
</evidence>
<feature type="domain" description="RNA polymerase sigma-70 region 2" evidence="8">
    <location>
        <begin position="25"/>
        <end position="94"/>
    </location>
</feature>
<reference evidence="9 10" key="1">
    <citation type="submission" date="2018-06" db="EMBL/GenBank/DDBJ databases">
        <title>Genomic Encyclopedia of Type Strains, Phase IV (KMG-IV): sequencing the most valuable type-strain genomes for metagenomic binning, comparative biology and taxonomic classification.</title>
        <authorList>
            <person name="Goeker M."/>
        </authorList>
    </citation>
    <scope>NUCLEOTIDE SEQUENCE [LARGE SCALE GENOMIC DNA]</scope>
    <source>
        <strain evidence="9 10">DSM 15140</strain>
    </source>
</reference>
<dbReference type="GO" id="GO:0005737">
    <property type="term" value="C:cytoplasm"/>
    <property type="evidence" value="ECO:0007669"/>
    <property type="project" value="UniProtKB-SubCell"/>
</dbReference>
<comment type="function">
    <text evidence="6">Sigma factors are initiation factors that promote the attachment of RNA polymerase to specific initiation sites and are then released.</text>
</comment>
<evidence type="ECO:0000259" key="8">
    <source>
        <dbReference type="Pfam" id="PF04542"/>
    </source>
</evidence>
<evidence type="ECO:0000313" key="9">
    <source>
        <dbReference type="EMBL" id="RBO97162.1"/>
    </source>
</evidence>
<evidence type="ECO:0000256" key="1">
    <source>
        <dbReference type="ARBA" id="ARBA00022490"/>
    </source>
</evidence>
<keyword evidence="3 6" id="KW-0731">Sigma factor</keyword>
<keyword evidence="7" id="KW-0175">Coiled coil</keyword>
<dbReference type="Gene3D" id="1.10.1740.10">
    <property type="match status" value="1"/>
</dbReference>
<accession>A0A366E4B8</accession>
<dbReference type="Pfam" id="PF04542">
    <property type="entry name" value="Sigma70_r2"/>
    <property type="match status" value="1"/>
</dbReference>
<evidence type="ECO:0000256" key="6">
    <source>
        <dbReference type="HAMAP-Rule" id="MF_02064"/>
    </source>
</evidence>
<evidence type="ECO:0000256" key="2">
    <source>
        <dbReference type="ARBA" id="ARBA00023015"/>
    </source>
</evidence>
<dbReference type="STRING" id="200904.GCA_900168775_01010"/>
<dbReference type="AlphaFoldDB" id="A0A366E4B8"/>
<feature type="short sequence motif" description="Polymerase core binding" evidence="6">
    <location>
        <begin position="49"/>
        <end position="62"/>
    </location>
</feature>
<sequence>MKDFKVKQTLLQIQNGDELARERFIRYYKPYILNAVGHICKKYVTWSSDETSIGLIAFNRAIDTFDSSKGRTFLNYVYLLIQRDMIDYFRKEKRYLHLVSNEEQLLHELNASIEFYQQSTNNSELVEEILELNAKLSQYNISFEQLESHCPKHRKTRMKVFQIASEFIKHKDLVDQLMHKQVFPVSSFTKRSTYHAKPIERHRKYLITIIMIKLHPEWVRLSNFIQADPGSEKR</sequence>
<gene>
    <name evidence="6" type="primary">sigI</name>
    <name evidence="9" type="ORF">DES48_10779</name>
</gene>
<dbReference type="GO" id="GO:0006352">
    <property type="term" value="P:DNA-templated transcription initiation"/>
    <property type="evidence" value="ECO:0007669"/>
    <property type="project" value="UniProtKB-UniRule"/>
</dbReference>
<comment type="similarity">
    <text evidence="6">Belongs to the sigma-70 factor family. SigI subfamily.</text>
</comment>
<feature type="coiled-coil region" evidence="7">
    <location>
        <begin position="99"/>
        <end position="142"/>
    </location>
</feature>
<dbReference type="SUPFAM" id="SSF88946">
    <property type="entry name" value="Sigma2 domain of RNA polymerase sigma factors"/>
    <property type="match status" value="1"/>
</dbReference>
<dbReference type="InterPro" id="IPR014244">
    <property type="entry name" value="RNA_pol_sigma-I"/>
</dbReference>